<protein>
    <submittedName>
        <fullName evidence="2">Uncharacterized protein</fullName>
    </submittedName>
</protein>
<gene>
    <name evidence="2" type="ORF">FA10DRAFT_64483</name>
</gene>
<feature type="region of interest" description="Disordered" evidence="1">
    <location>
        <begin position="1"/>
        <end position="229"/>
    </location>
</feature>
<feature type="compositionally biased region" description="Basic and acidic residues" evidence="1">
    <location>
        <begin position="50"/>
        <end position="60"/>
    </location>
</feature>
<evidence type="ECO:0000313" key="2">
    <source>
        <dbReference type="EMBL" id="PWN91300.1"/>
    </source>
</evidence>
<dbReference type="EMBL" id="KZ819635">
    <property type="protein sequence ID" value="PWN91300.1"/>
    <property type="molecule type" value="Genomic_DNA"/>
</dbReference>
<feature type="compositionally biased region" description="Low complexity" evidence="1">
    <location>
        <begin position="204"/>
        <end position="213"/>
    </location>
</feature>
<dbReference type="AlphaFoldDB" id="A0A316YP33"/>
<feature type="compositionally biased region" description="Low complexity" evidence="1">
    <location>
        <begin position="93"/>
        <end position="103"/>
    </location>
</feature>
<feature type="compositionally biased region" description="Polar residues" evidence="1">
    <location>
        <begin position="117"/>
        <end position="154"/>
    </location>
</feature>
<evidence type="ECO:0000313" key="3">
    <source>
        <dbReference type="Proteomes" id="UP000245768"/>
    </source>
</evidence>
<name>A0A316YP33_9BASI</name>
<feature type="compositionally biased region" description="Basic and acidic residues" evidence="1">
    <location>
        <begin position="1"/>
        <end position="39"/>
    </location>
</feature>
<proteinExistence type="predicted"/>
<dbReference type="GeneID" id="37047536"/>
<reference evidence="2 3" key="1">
    <citation type="journal article" date="2018" name="Mol. Biol. Evol.">
        <title>Broad Genomic Sampling Reveals a Smut Pathogenic Ancestry of the Fungal Clade Ustilaginomycotina.</title>
        <authorList>
            <person name="Kijpornyongpan T."/>
            <person name="Mondo S.J."/>
            <person name="Barry K."/>
            <person name="Sandor L."/>
            <person name="Lee J."/>
            <person name="Lipzen A."/>
            <person name="Pangilinan J."/>
            <person name="LaButti K."/>
            <person name="Hainaut M."/>
            <person name="Henrissat B."/>
            <person name="Grigoriev I.V."/>
            <person name="Spatafora J.W."/>
            <person name="Aime M.C."/>
        </authorList>
    </citation>
    <scope>NUCLEOTIDE SEQUENCE [LARGE SCALE GENOMIC DNA]</scope>
    <source>
        <strain evidence="2 3">MCA 4198</strain>
    </source>
</reference>
<accession>A0A316YP33</accession>
<feature type="compositionally biased region" description="Basic and acidic residues" evidence="1">
    <location>
        <begin position="183"/>
        <end position="195"/>
    </location>
</feature>
<keyword evidence="3" id="KW-1185">Reference proteome</keyword>
<dbReference type="RefSeq" id="XP_025378498.1">
    <property type="nucleotide sequence ID" value="XM_025525620.1"/>
</dbReference>
<sequence length="229" mass="26060">MAIKRKVQESEEGELSRKGEAEHSASKRPRRDVPHREVKSFSQKNMTNSKSEETWSDAKRLQASGRPDFCSAKLDYQTQRQGGLPKYGPPPTSWSSSPPRQSPLHQTIEPASLRLSKPSSEFQEASWTRTYTKGSPSMSTSDYGRISATSQQRYNEGARWHHRRLSPPSLPLHQRLSPTQQRGSREAPADRENFWKRSGGMTDGSGSRSRYGDGSSGRERHEYRRARRD</sequence>
<dbReference type="InParanoid" id="A0A316YP33"/>
<organism evidence="2 3">
    <name type="scientific">Acaromyces ingoldii</name>
    <dbReference type="NCBI Taxonomy" id="215250"/>
    <lineage>
        <taxon>Eukaryota</taxon>
        <taxon>Fungi</taxon>
        <taxon>Dikarya</taxon>
        <taxon>Basidiomycota</taxon>
        <taxon>Ustilaginomycotina</taxon>
        <taxon>Exobasidiomycetes</taxon>
        <taxon>Exobasidiales</taxon>
        <taxon>Cryptobasidiaceae</taxon>
        <taxon>Acaromyces</taxon>
    </lineage>
</organism>
<evidence type="ECO:0000256" key="1">
    <source>
        <dbReference type="SAM" id="MobiDB-lite"/>
    </source>
</evidence>
<dbReference type="Proteomes" id="UP000245768">
    <property type="component" value="Unassembled WGS sequence"/>
</dbReference>
<feature type="compositionally biased region" description="Polar residues" evidence="1">
    <location>
        <begin position="40"/>
        <end position="49"/>
    </location>
</feature>